<name>A0A1Y1JNH7_PLAGO</name>
<feature type="domain" description="RAP" evidence="1">
    <location>
        <begin position="460"/>
        <end position="523"/>
    </location>
</feature>
<comment type="caution">
    <text evidence="2">The sequence shown here is derived from an EMBL/GenBank/DDBJ whole genome shotgun (WGS) entry which is preliminary data.</text>
</comment>
<dbReference type="Proteomes" id="UP000195521">
    <property type="component" value="Unassembled WGS sequence"/>
</dbReference>
<dbReference type="GeneID" id="39749109"/>
<dbReference type="PROSITE" id="PS51286">
    <property type="entry name" value="RAP"/>
    <property type="match status" value="1"/>
</dbReference>
<dbReference type="RefSeq" id="XP_028544961.1">
    <property type="nucleotide sequence ID" value="XM_028689160.1"/>
</dbReference>
<evidence type="ECO:0000259" key="1">
    <source>
        <dbReference type="PROSITE" id="PS51286"/>
    </source>
</evidence>
<gene>
    <name evidence="2" type="ORF">PGO_123700</name>
</gene>
<sequence length="533" mass="63773">MLKIILANKNKLGGCQRKSTILNKTKCAFGSLNHELKKFERLSSNMIQCINKYKKEKEICISSYKNYKKEIKECVYTLFSEKILKSLKKDDFKIIFAYTILLSKRVLIEKELLKNVILSYVLLLNENEKKEGKNKNLSKSIDGKIGQNDTSNSLLLVIKYLYYLNIDYDKIIYNYIYSELNNEIEFYTLEQLVESVKLVSSFKNKKWINQKFFSRSINEIVKRSNEGKTKDISKYLVTIIKSCSRLNCEITDIHILLEILRDNYNKGEKKDIHILIKVIYNIFLCNYYNYKNINQLINLLKLELICVNKEEEYPTYKKYQYNNNVILDTNIDMDLQMSKNSSNIAICNDNINSIHQLYFNAKENKLNDSTSITLMPSVSLYRLKFLDLLIRSDNFLYNNFYNPNAQFFDFVKQLKIEGKDSRETIFSKQVIFFIKENGYKVENKQIHIYPISYLPDFRNTYVELVHNRNMNKNVKDSQNKFHRHYLNYKLRHLKFLGWNPIMLYEYEWKKLRNYDEKFEYIKKAFKSVRSHTY</sequence>
<dbReference type="OMA" id="ICISSYK"/>
<organism evidence="2 3">
    <name type="scientific">Plasmodium gonderi</name>
    <dbReference type="NCBI Taxonomy" id="77519"/>
    <lineage>
        <taxon>Eukaryota</taxon>
        <taxon>Sar</taxon>
        <taxon>Alveolata</taxon>
        <taxon>Apicomplexa</taxon>
        <taxon>Aconoidasida</taxon>
        <taxon>Haemosporida</taxon>
        <taxon>Plasmodiidae</taxon>
        <taxon>Plasmodium</taxon>
        <taxon>Plasmodium (Plasmodium)</taxon>
    </lineage>
</organism>
<evidence type="ECO:0000313" key="3">
    <source>
        <dbReference type="Proteomes" id="UP000195521"/>
    </source>
</evidence>
<dbReference type="SMART" id="SM00952">
    <property type="entry name" value="RAP"/>
    <property type="match status" value="1"/>
</dbReference>
<accession>A0A1Y1JNH7</accession>
<keyword evidence="3" id="KW-1185">Reference proteome</keyword>
<dbReference type="AlphaFoldDB" id="A0A1Y1JNH7"/>
<protein>
    <recommendedName>
        <fullName evidence="1">RAP domain-containing protein</fullName>
    </recommendedName>
</protein>
<proteinExistence type="predicted"/>
<dbReference type="InterPro" id="IPR013584">
    <property type="entry name" value="RAP"/>
</dbReference>
<dbReference type="OrthoDB" id="391503at2759"/>
<dbReference type="EMBL" id="BDQF01000013">
    <property type="protein sequence ID" value="GAW82372.1"/>
    <property type="molecule type" value="Genomic_DNA"/>
</dbReference>
<evidence type="ECO:0000313" key="2">
    <source>
        <dbReference type="EMBL" id="GAW82372.1"/>
    </source>
</evidence>
<reference evidence="3" key="1">
    <citation type="submission" date="2017-04" db="EMBL/GenBank/DDBJ databases">
        <title>Plasmodium gonderi genome.</title>
        <authorList>
            <person name="Arisue N."/>
            <person name="Honma H."/>
            <person name="Kawai S."/>
            <person name="Tougan T."/>
            <person name="Tanabe K."/>
            <person name="Horii T."/>
        </authorList>
    </citation>
    <scope>NUCLEOTIDE SEQUENCE [LARGE SCALE GENOMIC DNA]</scope>
    <source>
        <strain evidence="3">ATCC 30045</strain>
    </source>
</reference>